<feature type="non-terminal residue" evidence="1">
    <location>
        <position position="91"/>
    </location>
</feature>
<proteinExistence type="predicted"/>
<protein>
    <submittedName>
        <fullName evidence="1">Uncharacterized protein</fullName>
    </submittedName>
</protein>
<sequence length="91" mass="10232">MKVLFKALSNSKDLTRVLNFCENNGIETLKLENIRFEGNTGIINWGGYGSSFSIGKNLFNYFKLDYPGGPPPRGKTFTYVKMVMNGTLKNN</sequence>
<organism evidence="1">
    <name type="scientific">marine metagenome</name>
    <dbReference type="NCBI Taxonomy" id="408172"/>
    <lineage>
        <taxon>unclassified sequences</taxon>
        <taxon>metagenomes</taxon>
        <taxon>ecological metagenomes</taxon>
    </lineage>
</organism>
<dbReference type="EMBL" id="UINC01126203">
    <property type="protein sequence ID" value="SVD04532.1"/>
    <property type="molecule type" value="Genomic_DNA"/>
</dbReference>
<name>A0A382S4N3_9ZZZZ</name>
<accession>A0A382S4N3</accession>
<reference evidence="1" key="1">
    <citation type="submission" date="2018-05" db="EMBL/GenBank/DDBJ databases">
        <authorList>
            <person name="Lanie J.A."/>
            <person name="Ng W.-L."/>
            <person name="Kazmierczak K.M."/>
            <person name="Andrzejewski T.M."/>
            <person name="Davidsen T.M."/>
            <person name="Wayne K.J."/>
            <person name="Tettelin H."/>
            <person name="Glass J.I."/>
            <person name="Rusch D."/>
            <person name="Podicherti R."/>
            <person name="Tsui H.-C.T."/>
            <person name="Winkler M.E."/>
        </authorList>
    </citation>
    <scope>NUCLEOTIDE SEQUENCE</scope>
</reference>
<feature type="non-terminal residue" evidence="1">
    <location>
        <position position="1"/>
    </location>
</feature>
<gene>
    <name evidence="1" type="ORF">METZ01_LOCUS357386</name>
</gene>
<evidence type="ECO:0000313" key="1">
    <source>
        <dbReference type="EMBL" id="SVD04532.1"/>
    </source>
</evidence>
<dbReference type="AlphaFoldDB" id="A0A382S4N3"/>